<dbReference type="PROSITE" id="PS52016">
    <property type="entry name" value="TONB_DEPENDENT_REC_3"/>
    <property type="match status" value="1"/>
</dbReference>
<keyword evidence="7 10" id="KW-0472">Membrane</keyword>
<reference evidence="15 16" key="1">
    <citation type="submission" date="2019-06" db="EMBL/GenBank/DDBJ databases">
        <title>Complete genome sequence of Janthinobacterium sp. SNU WT3 isolated from diseased rainbow trout.</title>
        <authorList>
            <person name="Oh W.T."/>
            <person name="Park S.C."/>
        </authorList>
    </citation>
    <scope>NUCLEOTIDE SEQUENCE [LARGE SCALE GENOMIC DNA]</scope>
    <source>
        <strain evidence="15 16">SNU WT3</strain>
    </source>
</reference>
<evidence type="ECO:0000256" key="5">
    <source>
        <dbReference type="ARBA" id="ARBA00022692"/>
    </source>
</evidence>
<keyword evidence="16" id="KW-1185">Reference proteome</keyword>
<dbReference type="Proteomes" id="UP000316665">
    <property type="component" value="Chromosome"/>
</dbReference>
<gene>
    <name evidence="15" type="ORF">FJQ89_19880</name>
</gene>
<comment type="similarity">
    <text evidence="2 10 11">Belongs to the TonB-dependent receptor family.</text>
</comment>
<evidence type="ECO:0000256" key="11">
    <source>
        <dbReference type="RuleBase" id="RU003357"/>
    </source>
</evidence>
<dbReference type="InterPro" id="IPR000531">
    <property type="entry name" value="Beta-barrel_TonB"/>
</dbReference>
<proteinExistence type="inferred from homology"/>
<dbReference type="InterPro" id="IPR039426">
    <property type="entry name" value="TonB-dep_rcpt-like"/>
</dbReference>
<dbReference type="AlphaFoldDB" id="A0A4Y6RHK8"/>
<dbReference type="Pfam" id="PF00593">
    <property type="entry name" value="TonB_dep_Rec_b-barrel"/>
    <property type="match status" value="1"/>
</dbReference>
<keyword evidence="3 10" id="KW-0813">Transport</keyword>
<accession>A0A4Y6RHK8</accession>
<evidence type="ECO:0000256" key="2">
    <source>
        <dbReference type="ARBA" id="ARBA00009810"/>
    </source>
</evidence>
<evidence type="ECO:0000259" key="13">
    <source>
        <dbReference type="Pfam" id="PF00593"/>
    </source>
</evidence>
<evidence type="ECO:0000256" key="4">
    <source>
        <dbReference type="ARBA" id="ARBA00022452"/>
    </source>
</evidence>
<dbReference type="GO" id="GO:0009279">
    <property type="term" value="C:cell outer membrane"/>
    <property type="evidence" value="ECO:0007669"/>
    <property type="project" value="UniProtKB-SubCell"/>
</dbReference>
<evidence type="ECO:0000256" key="1">
    <source>
        <dbReference type="ARBA" id="ARBA00004571"/>
    </source>
</evidence>
<dbReference type="SUPFAM" id="SSF56935">
    <property type="entry name" value="Porins"/>
    <property type="match status" value="1"/>
</dbReference>
<name>A0A4Y6RHK8_9BURK</name>
<evidence type="ECO:0000256" key="6">
    <source>
        <dbReference type="ARBA" id="ARBA00023077"/>
    </source>
</evidence>
<feature type="domain" description="TonB-dependent receptor plug" evidence="14">
    <location>
        <begin position="58"/>
        <end position="174"/>
    </location>
</feature>
<dbReference type="RefSeq" id="WP_141171428.1">
    <property type="nucleotide sequence ID" value="NZ_CP041185.1"/>
</dbReference>
<dbReference type="PANTHER" id="PTHR47234">
    <property type="match status" value="1"/>
</dbReference>
<dbReference type="InterPro" id="IPR012910">
    <property type="entry name" value="Plug_dom"/>
</dbReference>
<dbReference type="InterPro" id="IPR036942">
    <property type="entry name" value="Beta-barrel_TonB_sf"/>
</dbReference>
<evidence type="ECO:0000259" key="14">
    <source>
        <dbReference type="Pfam" id="PF07715"/>
    </source>
</evidence>
<evidence type="ECO:0000256" key="10">
    <source>
        <dbReference type="PROSITE-ProRule" id="PRU01360"/>
    </source>
</evidence>
<feature type="chain" id="PRO_5021364613" evidence="12">
    <location>
        <begin position="28"/>
        <end position="906"/>
    </location>
</feature>
<keyword evidence="6 11" id="KW-0798">TonB box</keyword>
<feature type="domain" description="TonB-dependent receptor-like beta-barrel" evidence="13">
    <location>
        <begin position="385"/>
        <end position="869"/>
    </location>
</feature>
<keyword evidence="12" id="KW-0732">Signal</keyword>
<evidence type="ECO:0000256" key="9">
    <source>
        <dbReference type="ARBA" id="ARBA00023237"/>
    </source>
</evidence>
<dbReference type="Gene3D" id="2.40.170.20">
    <property type="entry name" value="TonB-dependent receptor, beta-barrel domain"/>
    <property type="match status" value="1"/>
</dbReference>
<sequence>MSKQFKLTPLSLGVLAILGGTAWQAHAQTQAPAAAQQAAATPPAVVVTGSRIPRASLEGPSSVTILTGDEITKQGYKNVFDALTNQVQNSGFTQGEDYGNTFTPSANTISLRGLGPNHTLILLNGRRLADFPIAYDGAVNFTNLANIPASIVERIEILNGGASAIYGSDAIAGVVNVILKKQAEGFDINVKVGGTSRGGAGNQRVQLTGGGNFDKLHTLFSVELSQRDPLWSMERDFMTSRSGVPTTVASRRVMASGTSGRYVDLGDTCSQFGDMFGGSVSKYTAKNGSYCASPKARPTYWTTQTKNSSQNVFGSANYELDADTTLFADFLIGKNKTVNTTRGPSWTSASLGNGYFLNQNSGAYEEWTRFMSPEEIGGVQRYKRSWDDLATAISLGAKGRIPGTAWQYEANYNASIYKSEGHTPRILSNIDSFFLGPKLGTDAKGVAIYAPDAARLSRRLTAAEFDSISGYSDSHDKAWTNTLSLATNGDLFQLPAGTAKIATIAEASKQGFSNEPDARIDQGYFNIATGSGTTAGTRSRYALGAELNLPLHETLTGTLAGRYDRYSFAGRKEGKFTYNGGLELRPAPELLFRANYATSFRAPDMNYIYQARGKGYYSSTTDYYRCDAAGQAIDGCEYANKSPGADYVQNGSRDLQSEKGKSFGVGAVWSPSANFDVSVDYWNIKIDDLVTNLSADKLLRDEADCRLGKADISSPTCIDTLGRIERYAANALNKAGEIKTITVNPINAAKQSSSGIDVSLKYVLRTTDYGRFAFKTNYARVLSKKSQQFAGDAETDETKSLTNMDWPDKLNLSVNWAAGDWSNTLLVSRYGKVPNAAGTGYLTPTALANISTVYRISDRATVSLIVNNVFDKIKRDTSNGWPYYPIGNYSPQGRQGWVEFNYHFGS</sequence>
<organism evidence="15 16">
    <name type="scientific">Janthinobacterium tructae</name>
    <dbReference type="NCBI Taxonomy" id="2590869"/>
    <lineage>
        <taxon>Bacteria</taxon>
        <taxon>Pseudomonadati</taxon>
        <taxon>Pseudomonadota</taxon>
        <taxon>Betaproteobacteria</taxon>
        <taxon>Burkholderiales</taxon>
        <taxon>Oxalobacteraceae</taxon>
        <taxon>Janthinobacterium</taxon>
    </lineage>
</organism>
<keyword evidence="8 15" id="KW-0675">Receptor</keyword>
<dbReference type="Gene3D" id="2.170.130.10">
    <property type="entry name" value="TonB-dependent receptor, plug domain"/>
    <property type="match status" value="1"/>
</dbReference>
<dbReference type="KEGG" id="jas:FJQ89_19880"/>
<keyword evidence="4 10" id="KW-1134">Transmembrane beta strand</keyword>
<evidence type="ECO:0000256" key="8">
    <source>
        <dbReference type="ARBA" id="ARBA00023170"/>
    </source>
</evidence>
<comment type="subcellular location">
    <subcellularLocation>
        <location evidence="1 10">Cell outer membrane</location>
        <topology evidence="1 10">Multi-pass membrane protein</topology>
    </subcellularLocation>
</comment>
<evidence type="ECO:0000256" key="3">
    <source>
        <dbReference type="ARBA" id="ARBA00022448"/>
    </source>
</evidence>
<protein>
    <submittedName>
        <fullName evidence="15">TonB-dependent receptor</fullName>
    </submittedName>
</protein>
<evidence type="ECO:0000313" key="15">
    <source>
        <dbReference type="EMBL" id="QDG72423.1"/>
    </source>
</evidence>
<dbReference type="Pfam" id="PF07715">
    <property type="entry name" value="Plug"/>
    <property type="match status" value="1"/>
</dbReference>
<evidence type="ECO:0000256" key="12">
    <source>
        <dbReference type="SAM" id="SignalP"/>
    </source>
</evidence>
<dbReference type="EMBL" id="CP041185">
    <property type="protein sequence ID" value="QDG72423.1"/>
    <property type="molecule type" value="Genomic_DNA"/>
</dbReference>
<keyword evidence="5 10" id="KW-0812">Transmembrane</keyword>
<evidence type="ECO:0000256" key="7">
    <source>
        <dbReference type="ARBA" id="ARBA00023136"/>
    </source>
</evidence>
<feature type="signal peptide" evidence="12">
    <location>
        <begin position="1"/>
        <end position="27"/>
    </location>
</feature>
<evidence type="ECO:0000313" key="16">
    <source>
        <dbReference type="Proteomes" id="UP000316665"/>
    </source>
</evidence>
<dbReference type="InterPro" id="IPR037066">
    <property type="entry name" value="Plug_dom_sf"/>
</dbReference>
<dbReference type="OrthoDB" id="8530571at2"/>
<keyword evidence="9 10" id="KW-0998">Cell outer membrane</keyword>
<dbReference type="PANTHER" id="PTHR47234:SF1">
    <property type="entry name" value="TONB-DEPENDENT RECEPTOR"/>
    <property type="match status" value="1"/>
</dbReference>